<evidence type="ECO:0000313" key="2">
    <source>
        <dbReference type="EMBL" id="KAK1628621.1"/>
    </source>
</evidence>
<keyword evidence="3" id="KW-1185">Reference proteome</keyword>
<dbReference type="AlphaFoldDB" id="A0AAD8W137"/>
<gene>
    <name evidence="2" type="ORF">QYE76_002936</name>
</gene>
<reference evidence="2" key="1">
    <citation type="submission" date="2023-07" db="EMBL/GenBank/DDBJ databases">
        <title>A chromosome-level genome assembly of Lolium multiflorum.</title>
        <authorList>
            <person name="Chen Y."/>
            <person name="Copetti D."/>
            <person name="Kolliker R."/>
            <person name="Studer B."/>
        </authorList>
    </citation>
    <scope>NUCLEOTIDE SEQUENCE</scope>
    <source>
        <strain evidence="2">02402/16</strain>
        <tissue evidence="2">Leaf</tissue>
    </source>
</reference>
<proteinExistence type="predicted"/>
<name>A0AAD8W137_LOLMU</name>
<evidence type="ECO:0000313" key="3">
    <source>
        <dbReference type="Proteomes" id="UP001231189"/>
    </source>
</evidence>
<accession>A0AAD8W137</accession>
<comment type="caution">
    <text evidence="2">The sequence shown here is derived from an EMBL/GenBank/DDBJ whole genome shotgun (WGS) entry which is preliminary data.</text>
</comment>
<evidence type="ECO:0000256" key="1">
    <source>
        <dbReference type="SAM" id="MobiDB-lite"/>
    </source>
</evidence>
<organism evidence="2 3">
    <name type="scientific">Lolium multiflorum</name>
    <name type="common">Italian ryegrass</name>
    <name type="synonym">Lolium perenne subsp. multiflorum</name>
    <dbReference type="NCBI Taxonomy" id="4521"/>
    <lineage>
        <taxon>Eukaryota</taxon>
        <taxon>Viridiplantae</taxon>
        <taxon>Streptophyta</taxon>
        <taxon>Embryophyta</taxon>
        <taxon>Tracheophyta</taxon>
        <taxon>Spermatophyta</taxon>
        <taxon>Magnoliopsida</taxon>
        <taxon>Liliopsida</taxon>
        <taxon>Poales</taxon>
        <taxon>Poaceae</taxon>
        <taxon>BOP clade</taxon>
        <taxon>Pooideae</taxon>
        <taxon>Poodae</taxon>
        <taxon>Poeae</taxon>
        <taxon>Poeae Chloroplast Group 2 (Poeae type)</taxon>
        <taxon>Loliodinae</taxon>
        <taxon>Loliinae</taxon>
        <taxon>Lolium</taxon>
    </lineage>
</organism>
<feature type="region of interest" description="Disordered" evidence="1">
    <location>
        <begin position="37"/>
        <end position="71"/>
    </location>
</feature>
<dbReference type="Proteomes" id="UP001231189">
    <property type="component" value="Unassembled WGS sequence"/>
</dbReference>
<protein>
    <submittedName>
        <fullName evidence="2">Uncharacterized protein</fullName>
    </submittedName>
</protein>
<dbReference type="EMBL" id="JAUUTY010000005">
    <property type="protein sequence ID" value="KAK1628621.1"/>
    <property type="molecule type" value="Genomic_DNA"/>
</dbReference>
<sequence length="71" mass="7402">MVFPHQLFVAARPLQHVDLPAATSAFGSGERIVGGRRAGQTAMVSSPPPSFFLAPRTSSTRSSFPTGCSAV</sequence>